<keyword evidence="4 8" id="KW-0812">Transmembrane</keyword>
<feature type="transmembrane region" description="Helical" evidence="8">
    <location>
        <begin position="129"/>
        <end position="151"/>
    </location>
</feature>
<proteinExistence type="inferred from homology"/>
<evidence type="ECO:0000256" key="5">
    <source>
        <dbReference type="ARBA" id="ARBA00022989"/>
    </source>
</evidence>
<dbReference type="GO" id="GO:0015744">
    <property type="term" value="P:succinate transport"/>
    <property type="evidence" value="ECO:0007669"/>
    <property type="project" value="TreeGrafter"/>
</dbReference>
<dbReference type="Pfam" id="PF12821">
    <property type="entry name" value="ThrE_2"/>
    <property type="match status" value="1"/>
</dbReference>
<evidence type="ECO:0000313" key="10">
    <source>
        <dbReference type="EMBL" id="MBO8432921.1"/>
    </source>
</evidence>
<feature type="transmembrane region" description="Helical" evidence="8">
    <location>
        <begin position="53"/>
        <end position="73"/>
    </location>
</feature>
<evidence type="ECO:0000256" key="7">
    <source>
        <dbReference type="ARBA" id="ARBA00034125"/>
    </source>
</evidence>
<gene>
    <name evidence="10" type="ORF">IAB08_06480</name>
</gene>
<feature type="transmembrane region" description="Helical" evidence="8">
    <location>
        <begin position="30"/>
        <end position="47"/>
    </location>
</feature>
<dbReference type="InterPro" id="IPR024528">
    <property type="entry name" value="ThrE_2"/>
</dbReference>
<dbReference type="EMBL" id="JADIMZ010000100">
    <property type="protein sequence ID" value="MBO8432921.1"/>
    <property type="molecule type" value="Genomic_DNA"/>
</dbReference>
<accession>A0A9D9H1F5</accession>
<organism evidence="10 11">
    <name type="scientific">Candidatus Pullibacteroides excrementavium</name>
    <dbReference type="NCBI Taxonomy" id="2840905"/>
    <lineage>
        <taxon>Bacteria</taxon>
        <taxon>Pseudomonadati</taxon>
        <taxon>Bacteroidota</taxon>
        <taxon>Bacteroidia</taxon>
        <taxon>Bacteroidales</taxon>
        <taxon>Candidatus Pullibacteroides</taxon>
    </lineage>
</organism>
<feature type="transmembrane region" description="Helical" evidence="8">
    <location>
        <begin position="85"/>
        <end position="109"/>
    </location>
</feature>
<evidence type="ECO:0000256" key="2">
    <source>
        <dbReference type="ARBA" id="ARBA00022475"/>
    </source>
</evidence>
<evidence type="ECO:0000259" key="9">
    <source>
        <dbReference type="Pfam" id="PF12821"/>
    </source>
</evidence>
<reference evidence="10" key="2">
    <citation type="journal article" date="2021" name="PeerJ">
        <title>Extensive microbial diversity within the chicken gut microbiome revealed by metagenomics and culture.</title>
        <authorList>
            <person name="Gilroy R."/>
            <person name="Ravi A."/>
            <person name="Getino M."/>
            <person name="Pursley I."/>
            <person name="Horton D.L."/>
            <person name="Alikhan N.F."/>
            <person name="Baker D."/>
            <person name="Gharbi K."/>
            <person name="Hall N."/>
            <person name="Watson M."/>
            <person name="Adriaenssens E.M."/>
            <person name="Foster-Nyarko E."/>
            <person name="Jarju S."/>
            <person name="Secka A."/>
            <person name="Antonio M."/>
            <person name="Oren A."/>
            <person name="Chaudhuri R.R."/>
            <person name="La Ragione R."/>
            <person name="Hildebrand F."/>
            <person name="Pallen M.J."/>
        </authorList>
    </citation>
    <scope>NUCLEOTIDE SEQUENCE</scope>
    <source>
        <strain evidence="10">2889</strain>
    </source>
</reference>
<evidence type="ECO:0000256" key="3">
    <source>
        <dbReference type="ARBA" id="ARBA00022519"/>
    </source>
</evidence>
<evidence type="ECO:0000256" key="4">
    <source>
        <dbReference type="ARBA" id="ARBA00022692"/>
    </source>
</evidence>
<evidence type="ECO:0000256" key="8">
    <source>
        <dbReference type="SAM" id="Phobius"/>
    </source>
</evidence>
<feature type="transmembrane region" description="Helical" evidence="8">
    <location>
        <begin position="6"/>
        <end position="23"/>
    </location>
</feature>
<evidence type="ECO:0000256" key="1">
    <source>
        <dbReference type="ARBA" id="ARBA00004651"/>
    </source>
</evidence>
<comment type="subcellular location">
    <subcellularLocation>
        <location evidence="1">Cell membrane</location>
        <topology evidence="1">Multi-pass membrane protein</topology>
    </subcellularLocation>
</comment>
<keyword evidence="2" id="KW-1003">Cell membrane</keyword>
<name>A0A9D9H1F5_9BACT</name>
<feature type="domain" description="Threonine/Serine exporter ThrE" evidence="9">
    <location>
        <begin position="9"/>
        <end position="148"/>
    </location>
</feature>
<protein>
    <submittedName>
        <fullName evidence="10">Threonine/serine exporter family protein</fullName>
    </submittedName>
</protein>
<dbReference type="PANTHER" id="PTHR34390">
    <property type="entry name" value="UPF0442 PROTEIN YJJB-RELATED"/>
    <property type="match status" value="1"/>
</dbReference>
<evidence type="ECO:0000313" key="11">
    <source>
        <dbReference type="Proteomes" id="UP000823612"/>
    </source>
</evidence>
<dbReference type="Proteomes" id="UP000823612">
    <property type="component" value="Unassembled WGS sequence"/>
</dbReference>
<keyword evidence="6 8" id="KW-0472">Membrane</keyword>
<dbReference type="GO" id="GO:0005886">
    <property type="term" value="C:plasma membrane"/>
    <property type="evidence" value="ECO:0007669"/>
    <property type="project" value="UniProtKB-SubCell"/>
</dbReference>
<comment type="caution">
    <text evidence="10">The sequence shown here is derived from an EMBL/GenBank/DDBJ whole genome shotgun (WGS) entry which is preliminary data.</text>
</comment>
<evidence type="ECO:0000256" key="6">
    <source>
        <dbReference type="ARBA" id="ARBA00023136"/>
    </source>
</evidence>
<reference evidence="10" key="1">
    <citation type="submission" date="2020-10" db="EMBL/GenBank/DDBJ databases">
        <authorList>
            <person name="Gilroy R."/>
        </authorList>
    </citation>
    <scope>NUCLEOTIDE SEQUENCE</scope>
    <source>
        <strain evidence="10">2889</strain>
    </source>
</reference>
<comment type="similarity">
    <text evidence="7">Belongs to the ThrE exporter (TC 2.A.79) family.</text>
</comment>
<dbReference type="PANTHER" id="PTHR34390:SF1">
    <property type="entry name" value="SUCCINATE TRANSPORTER SUBUNIT YJJB-RELATED"/>
    <property type="match status" value="1"/>
</dbReference>
<keyword evidence="3" id="KW-0997">Cell inner membrane</keyword>
<dbReference type="AlphaFoldDB" id="A0A9D9H1F5"/>
<sequence>MIEETLIRAVCAAVAAMGFGAVSNPSRRSFPVIAVLAASGYALRYVLMQGGGLDIATATLLASMLIGFGSLWLGKMIHSPMTTLYIPALLPMVPGMYAYKAVFSIILFMQNLGESSLASVYLNDFFLNVIVTVTVILCMTVGASMPMFMFSRKAITLTRNRKKR</sequence>
<keyword evidence="5 8" id="KW-1133">Transmembrane helix</keyword>
<dbReference type="InterPro" id="IPR050539">
    <property type="entry name" value="ThrE_Dicarb/AminoAcid_Exp"/>
</dbReference>